<protein>
    <submittedName>
        <fullName evidence="2">Phosphodiesterase</fullName>
    </submittedName>
</protein>
<dbReference type="RefSeq" id="WP_043219370.1">
    <property type="nucleotide sequence ID" value="NZ_CP007511.1"/>
</dbReference>
<accession>A0A8D3Y046</accession>
<reference evidence="3 5" key="2">
    <citation type="submission" date="2016-10" db="EMBL/GenBank/DDBJ databases">
        <authorList>
            <person name="Varghese N."/>
            <person name="Submissions S."/>
        </authorList>
    </citation>
    <scope>NUCLEOTIDE SEQUENCE [LARGE SCALE GENOMIC DNA]</scope>
    <source>
        <strain evidence="3 5">DSM 6083</strain>
    </source>
</reference>
<evidence type="ECO:0000313" key="3">
    <source>
        <dbReference type="EMBL" id="SDM34675.1"/>
    </source>
</evidence>
<evidence type="ECO:0000313" key="4">
    <source>
        <dbReference type="Proteomes" id="UP000031271"/>
    </source>
</evidence>
<evidence type="ECO:0000256" key="1">
    <source>
        <dbReference type="SAM" id="SignalP"/>
    </source>
</evidence>
<dbReference type="KEGG" id="pbm:CL52_07195"/>
<gene>
    <name evidence="2" type="ORF">CL52_07195</name>
    <name evidence="3" type="ORF">SAMN05660875_104129</name>
</gene>
<reference evidence="4" key="1">
    <citation type="submission" date="2014-03" db="EMBL/GenBank/DDBJ databases">
        <title>Complete genome of Pseudomonas balearica DSM 6083T, a sewage water isolate from an enrichment with 2-methylnaphthalene.</title>
        <authorList>
            <person name="Salva-Serra F."/>
            <person name="Jaen-Luchoro D."/>
            <person name="Busquets A."/>
            <person name="Pena A."/>
            <person name="Gomila M."/>
            <person name="Bosch R."/>
            <person name="Nogales B."/>
            <person name="Garcia-Valdes E."/>
            <person name="Lalucat J."/>
            <person name="Bennasar A."/>
        </authorList>
    </citation>
    <scope>NUCLEOTIDE SEQUENCE [LARGE SCALE GENOMIC DNA]</scope>
    <source>
        <strain evidence="4">DSM 6083</strain>
    </source>
</reference>
<name>A0A8D3Y046_9GAMM</name>
<dbReference type="EMBL" id="FNHO01000004">
    <property type="protein sequence ID" value="SDM34675.1"/>
    <property type="molecule type" value="Genomic_DNA"/>
</dbReference>
<dbReference type="AlphaFoldDB" id="A0A8D3Y046"/>
<keyword evidence="5" id="KW-1185">Reference proteome</keyword>
<dbReference type="Proteomes" id="UP000182276">
    <property type="component" value="Unassembled WGS sequence"/>
</dbReference>
<keyword evidence="1" id="KW-0732">Signal</keyword>
<dbReference type="EMBL" id="CP007511">
    <property type="protein sequence ID" value="AJE14841.1"/>
    <property type="molecule type" value="Genomic_DNA"/>
</dbReference>
<dbReference type="Proteomes" id="UP000031271">
    <property type="component" value="Chromosome"/>
</dbReference>
<feature type="signal peptide" evidence="1">
    <location>
        <begin position="1"/>
        <end position="19"/>
    </location>
</feature>
<evidence type="ECO:0000313" key="2">
    <source>
        <dbReference type="EMBL" id="AJE14841.1"/>
    </source>
</evidence>
<reference evidence="2 4" key="3">
    <citation type="journal article" name="Genome Announc.">
        <title>Complete Genome Sequence of Pseudomonas balearica DSM 6083T.</title>
        <authorList>
            <person name="Bennasar-Figueras A."/>
            <person name="Salva-Serra F."/>
            <person name="Jaen-Luchoro D."/>
            <person name="Segui C."/>
            <person name="Aliaga F."/>
            <person name="Busquets A."/>
            <person name="Gomila M."/>
            <person name="Moore E.R."/>
            <person name="Lalucat J."/>
        </authorList>
    </citation>
    <scope>NUCLEOTIDE SEQUENCE [LARGE SCALE GENOMIC DNA]</scope>
    <source>
        <strain evidence="4">DSM 6083</strain>
        <strain evidence="2">DSM6083</strain>
    </source>
</reference>
<dbReference type="GeneID" id="77259703"/>
<feature type="chain" id="PRO_5034400289" evidence="1">
    <location>
        <begin position="20"/>
        <end position="101"/>
    </location>
</feature>
<sequence>MLRYALLSLTLAFSSALQAEQIVIPLGQQGGGELALPSRGASKGAVLERFGLPDNEHSPVGQPPITRWDYRTFSVYFEGDRVIDSVIDHRPLHLPQDQQQP</sequence>
<evidence type="ECO:0000313" key="5">
    <source>
        <dbReference type="Proteomes" id="UP000182276"/>
    </source>
</evidence>
<organism evidence="2 4">
    <name type="scientific">Stutzerimonas balearica DSM 6083</name>
    <dbReference type="NCBI Taxonomy" id="1123016"/>
    <lineage>
        <taxon>Bacteria</taxon>
        <taxon>Pseudomonadati</taxon>
        <taxon>Pseudomonadota</taxon>
        <taxon>Gammaproteobacteria</taxon>
        <taxon>Pseudomonadales</taxon>
        <taxon>Pseudomonadaceae</taxon>
        <taxon>Stutzerimonas</taxon>
    </lineage>
</organism>
<proteinExistence type="predicted"/>